<sequence length="155" mass="16945">MKNAPPAIDLFRLQKQDIQMGIIRRFKKTPTFSQFCYVAVSIDGRGAKLPPIKGEKCKKQRKGMTKKEAIKSEFTREDLGRQSPSFRFRKAHVIQSFAPAPPALGVLTAFGSGAQFAAATLRIDSIGVPCFGVGAIQLRSADLIPRSIIGDHSSL</sequence>
<keyword evidence="2" id="KW-1185">Reference proteome</keyword>
<proteinExistence type="predicted"/>
<dbReference type="AlphaFoldDB" id="A0A8X8X3U9"/>
<protein>
    <submittedName>
        <fullName evidence="1">Uncharacterized protein</fullName>
    </submittedName>
</protein>
<evidence type="ECO:0000313" key="1">
    <source>
        <dbReference type="EMBL" id="KAG6407250.1"/>
    </source>
</evidence>
<dbReference type="Proteomes" id="UP000298416">
    <property type="component" value="Unassembled WGS sequence"/>
</dbReference>
<dbReference type="EMBL" id="PNBA02000011">
    <property type="protein sequence ID" value="KAG6407250.1"/>
    <property type="molecule type" value="Genomic_DNA"/>
</dbReference>
<reference evidence="1" key="2">
    <citation type="submission" date="2020-08" db="EMBL/GenBank/DDBJ databases">
        <title>Plant Genome Project.</title>
        <authorList>
            <person name="Zhang R.-G."/>
        </authorList>
    </citation>
    <scope>NUCLEOTIDE SEQUENCE</scope>
    <source>
        <strain evidence="1">Huo1</strain>
        <tissue evidence="1">Leaf</tissue>
    </source>
</reference>
<comment type="caution">
    <text evidence="1">The sequence shown here is derived from an EMBL/GenBank/DDBJ whole genome shotgun (WGS) entry which is preliminary data.</text>
</comment>
<name>A0A8X8X3U9_SALSN</name>
<evidence type="ECO:0000313" key="2">
    <source>
        <dbReference type="Proteomes" id="UP000298416"/>
    </source>
</evidence>
<organism evidence="1">
    <name type="scientific">Salvia splendens</name>
    <name type="common">Scarlet sage</name>
    <dbReference type="NCBI Taxonomy" id="180675"/>
    <lineage>
        <taxon>Eukaryota</taxon>
        <taxon>Viridiplantae</taxon>
        <taxon>Streptophyta</taxon>
        <taxon>Embryophyta</taxon>
        <taxon>Tracheophyta</taxon>
        <taxon>Spermatophyta</taxon>
        <taxon>Magnoliopsida</taxon>
        <taxon>eudicotyledons</taxon>
        <taxon>Gunneridae</taxon>
        <taxon>Pentapetalae</taxon>
        <taxon>asterids</taxon>
        <taxon>lamiids</taxon>
        <taxon>Lamiales</taxon>
        <taxon>Lamiaceae</taxon>
        <taxon>Nepetoideae</taxon>
        <taxon>Mentheae</taxon>
        <taxon>Salviinae</taxon>
        <taxon>Salvia</taxon>
        <taxon>Salvia subgen. Calosphace</taxon>
        <taxon>core Calosphace</taxon>
    </lineage>
</organism>
<reference evidence="1" key="1">
    <citation type="submission" date="2018-01" db="EMBL/GenBank/DDBJ databases">
        <authorList>
            <person name="Mao J.F."/>
        </authorList>
    </citation>
    <scope>NUCLEOTIDE SEQUENCE</scope>
    <source>
        <strain evidence="1">Huo1</strain>
        <tissue evidence="1">Leaf</tissue>
    </source>
</reference>
<accession>A0A8X8X3U9</accession>
<gene>
    <name evidence="1" type="ORF">SASPL_130236</name>
</gene>